<reference evidence="9" key="1">
    <citation type="submission" date="2017-06" db="EMBL/GenBank/DDBJ databases">
        <title>Genome analysis of Fimbriiglobus ruber SP5, the first member of the order Planctomycetales with confirmed chitinolytic capability.</title>
        <authorList>
            <person name="Ravin N.V."/>
            <person name="Rakitin A.L."/>
            <person name="Ivanova A.A."/>
            <person name="Beletsky A.V."/>
            <person name="Kulichevskaya I.S."/>
            <person name="Mardanov A.V."/>
            <person name="Dedysh S.N."/>
        </authorList>
    </citation>
    <scope>NUCLEOTIDE SEQUENCE [LARGE SCALE GENOMIC DNA]</scope>
    <source>
        <strain evidence="9">SP5</strain>
    </source>
</reference>
<dbReference type="InterPro" id="IPR008271">
    <property type="entry name" value="Ser/Thr_kinase_AS"/>
</dbReference>
<keyword evidence="9" id="KW-1185">Reference proteome</keyword>
<evidence type="ECO:0000256" key="1">
    <source>
        <dbReference type="ARBA" id="ARBA00022679"/>
    </source>
</evidence>
<keyword evidence="3 8" id="KW-0418">Kinase</keyword>
<keyword evidence="2 5" id="KW-0547">Nucleotide-binding</keyword>
<evidence type="ECO:0000256" key="2">
    <source>
        <dbReference type="ARBA" id="ARBA00022741"/>
    </source>
</evidence>
<protein>
    <submittedName>
        <fullName evidence="8">Serine/threonine protein kinase PrkC, regulator of stationary phase</fullName>
    </submittedName>
</protein>
<evidence type="ECO:0000256" key="5">
    <source>
        <dbReference type="PROSITE-ProRule" id="PRU10141"/>
    </source>
</evidence>
<proteinExistence type="predicted"/>
<evidence type="ECO:0000256" key="4">
    <source>
        <dbReference type="ARBA" id="ARBA00022840"/>
    </source>
</evidence>
<keyword evidence="8" id="KW-0723">Serine/threonine-protein kinase</keyword>
<dbReference type="SUPFAM" id="SSF56112">
    <property type="entry name" value="Protein kinase-like (PK-like)"/>
    <property type="match status" value="1"/>
</dbReference>
<accession>A0A225EEK4</accession>
<dbReference type="Proteomes" id="UP000214646">
    <property type="component" value="Unassembled WGS sequence"/>
</dbReference>
<keyword evidence="1" id="KW-0808">Transferase</keyword>
<dbReference type="PANTHER" id="PTHR43289">
    <property type="entry name" value="MITOGEN-ACTIVATED PROTEIN KINASE KINASE KINASE 20-RELATED"/>
    <property type="match status" value="1"/>
</dbReference>
<feature type="region of interest" description="Disordered" evidence="6">
    <location>
        <begin position="438"/>
        <end position="465"/>
    </location>
</feature>
<dbReference type="RefSeq" id="WP_088251979.1">
    <property type="nucleotide sequence ID" value="NZ_NIDE01000001.1"/>
</dbReference>
<dbReference type="AlphaFoldDB" id="A0A225EEK4"/>
<name>A0A225EEK4_9BACT</name>
<dbReference type="Pfam" id="PF00069">
    <property type="entry name" value="Pkinase"/>
    <property type="match status" value="1"/>
</dbReference>
<dbReference type="Gene3D" id="3.30.200.20">
    <property type="entry name" value="Phosphorylase Kinase, domain 1"/>
    <property type="match status" value="1"/>
</dbReference>
<organism evidence="8 9">
    <name type="scientific">Fimbriiglobus ruber</name>
    <dbReference type="NCBI Taxonomy" id="1908690"/>
    <lineage>
        <taxon>Bacteria</taxon>
        <taxon>Pseudomonadati</taxon>
        <taxon>Planctomycetota</taxon>
        <taxon>Planctomycetia</taxon>
        <taxon>Gemmatales</taxon>
        <taxon>Gemmataceae</taxon>
        <taxon>Fimbriiglobus</taxon>
    </lineage>
</organism>
<dbReference type="EMBL" id="NIDE01000001">
    <property type="protein sequence ID" value="OWK46795.1"/>
    <property type="molecule type" value="Genomic_DNA"/>
</dbReference>
<dbReference type="PANTHER" id="PTHR43289:SF6">
    <property type="entry name" value="SERINE_THREONINE-PROTEIN KINASE NEKL-3"/>
    <property type="match status" value="1"/>
</dbReference>
<dbReference type="SMART" id="SM00220">
    <property type="entry name" value="S_TKc"/>
    <property type="match status" value="1"/>
</dbReference>
<evidence type="ECO:0000256" key="6">
    <source>
        <dbReference type="SAM" id="MobiDB-lite"/>
    </source>
</evidence>
<feature type="compositionally biased region" description="Low complexity" evidence="6">
    <location>
        <begin position="11"/>
        <end position="28"/>
    </location>
</feature>
<dbReference type="InterPro" id="IPR011009">
    <property type="entry name" value="Kinase-like_dom_sf"/>
</dbReference>
<dbReference type="Gene3D" id="2.160.20.10">
    <property type="entry name" value="Single-stranded right-handed beta-helix, Pectin lyase-like"/>
    <property type="match status" value="1"/>
</dbReference>
<dbReference type="PROSITE" id="PS00108">
    <property type="entry name" value="PROTEIN_KINASE_ST"/>
    <property type="match status" value="1"/>
</dbReference>
<feature type="binding site" evidence="5">
    <location>
        <position position="124"/>
    </location>
    <ligand>
        <name>ATP</name>
        <dbReference type="ChEBI" id="CHEBI:30616"/>
    </ligand>
</feature>
<dbReference type="PROSITE" id="PS50011">
    <property type="entry name" value="PROTEIN_KINASE_DOM"/>
    <property type="match status" value="1"/>
</dbReference>
<feature type="compositionally biased region" description="Low complexity" evidence="6">
    <location>
        <begin position="68"/>
        <end position="78"/>
    </location>
</feature>
<comment type="caution">
    <text evidence="8">The sequence shown here is derived from an EMBL/GenBank/DDBJ whole genome shotgun (WGS) entry which is preliminary data.</text>
</comment>
<feature type="region of interest" description="Disordered" evidence="6">
    <location>
        <begin position="1"/>
        <end position="79"/>
    </location>
</feature>
<dbReference type="OrthoDB" id="6111975at2"/>
<dbReference type="InterPro" id="IPR012334">
    <property type="entry name" value="Pectin_lyas_fold"/>
</dbReference>
<evidence type="ECO:0000313" key="8">
    <source>
        <dbReference type="EMBL" id="OWK46795.1"/>
    </source>
</evidence>
<sequence length="1250" mass="130854">MRTPLTPDPINRPSSARQPAAAARGGNPSEPLVGGPPQSPAAAGSSLVSLQRATDLQPRPGANTDDSPTIITPTRIAPPSDPDLALFAGGKLGQYELIDTVGTGGMAAVLRARDTELGRFVALKILPSQMARDPENVTRFKQEARAAAKLDHDNIARVFSCGEDRGLNFIAFELVDGDNLRTLIERRGTLPPEDCVRYMLQVAAGLGHAADRGVVHRDIKPSNIVVTPDGRAKIVDMGLARSLGSAGGSVNGGVTQSGVTLGTFDYISPEQAIDPRRADVRSDIYSLGCAFYHALTGRPPVPDGTAAMKLNAHQHKPVLDPRVLNPAVPDALAAILSRMMAKDPARRYQTPAELIAALTVIARGMHLAADGLPVDPTRQSADHAALSILPAPPRIPVGLVAGVAAIALAIVIVVAMSGPSREPVAPILSDLGTTGAGGKASPFGDLGQSGQPPSNTIPPPVAGDGTATSVDDFLRLLQEGAAEIKLINGKTYDLAASGQAAIYAGGPGKTVTITGPKAGEPPIIRVAAVPVDPSNPGGPRAGSLTFAGAKGVTLRGVRVDIADAAGVEPADHPAGVVVADVGLLELDECRFERDTDFKAAEAVGLIVTAREGPCELVAKNCFFGVRRGTEIRLSGRVWRADVTECMFAPHLAAFKLVAGEPGPSADVPPTDLKLTSCSFMLDHGAVIDATDGARADVSAGYCLFAAVPADPAAMATMTDPGDNHPVVLRCGGDKAAAIRFHGRPGMANVYYHTDPLALGRRTFTFTECKQQFAAASPVVDDEAVLAPQSPWAAADPVHDLTGDKPWKAFQLKTTLPAVRVRDKEVLVVGARWRKRADLLRVYEPWPPQTQEAVALPADKVWCPNPPPGVQGNPNYYDTLPAAIAALKPGDTLLIRHDGPLPVPETGLSGSKLNLTIRAFPGTTPILIPGPEMNRYDAGLFRLSEGKLTLEGLEFRLKARVKPGAVRSLAVVAVVAGSQCILRHCAVTMVEESSDAERLAAVVLTDPESEMRTGPGRGPEVKLENCLIRGRGRAVWVQKSRPFDLDVANTVTATFGPVIEIDPPDKAPAAGSTCQIRLDRVTSVLAGPLFDLQPGRADDGTKSPGWVPVEVETKRCVFVATEKAASPVAAIEGADPTALKSVFTWRHAGRANWYANFPPAAPFLTATPLEDAGLPKTLDADGWFALTGEKADESVGKVTFAAQIGTRKTVAITPDNVAAVAVDIPGASVEDAGAEVAKVAKPTTEEPSGEK</sequence>
<dbReference type="PROSITE" id="PS00107">
    <property type="entry name" value="PROTEIN_KINASE_ATP"/>
    <property type="match status" value="1"/>
</dbReference>
<evidence type="ECO:0000313" key="9">
    <source>
        <dbReference type="Proteomes" id="UP000214646"/>
    </source>
</evidence>
<dbReference type="GO" id="GO:0005524">
    <property type="term" value="F:ATP binding"/>
    <property type="evidence" value="ECO:0007669"/>
    <property type="project" value="UniProtKB-UniRule"/>
</dbReference>
<gene>
    <name evidence="8" type="ORF">FRUB_00494</name>
</gene>
<dbReference type="InterPro" id="IPR000719">
    <property type="entry name" value="Prot_kinase_dom"/>
</dbReference>
<dbReference type="CDD" id="cd14014">
    <property type="entry name" value="STKc_PknB_like"/>
    <property type="match status" value="1"/>
</dbReference>
<evidence type="ECO:0000259" key="7">
    <source>
        <dbReference type="PROSITE" id="PS50011"/>
    </source>
</evidence>
<dbReference type="Gene3D" id="1.10.510.10">
    <property type="entry name" value="Transferase(Phosphotransferase) domain 1"/>
    <property type="match status" value="1"/>
</dbReference>
<dbReference type="InterPro" id="IPR017441">
    <property type="entry name" value="Protein_kinase_ATP_BS"/>
</dbReference>
<dbReference type="GO" id="GO:0004674">
    <property type="term" value="F:protein serine/threonine kinase activity"/>
    <property type="evidence" value="ECO:0007669"/>
    <property type="project" value="UniProtKB-KW"/>
</dbReference>
<keyword evidence="4 5" id="KW-0067">ATP-binding</keyword>
<feature type="domain" description="Protein kinase" evidence="7">
    <location>
        <begin position="95"/>
        <end position="361"/>
    </location>
</feature>
<evidence type="ECO:0000256" key="3">
    <source>
        <dbReference type="ARBA" id="ARBA00022777"/>
    </source>
</evidence>